<keyword evidence="2" id="KW-1185">Reference proteome</keyword>
<gene>
    <name evidence="1" type="ORF">PEVE_00020372</name>
</gene>
<organism evidence="1 2">
    <name type="scientific">Porites evermanni</name>
    <dbReference type="NCBI Taxonomy" id="104178"/>
    <lineage>
        <taxon>Eukaryota</taxon>
        <taxon>Metazoa</taxon>
        <taxon>Cnidaria</taxon>
        <taxon>Anthozoa</taxon>
        <taxon>Hexacorallia</taxon>
        <taxon>Scleractinia</taxon>
        <taxon>Fungiina</taxon>
        <taxon>Poritidae</taxon>
        <taxon>Porites</taxon>
    </lineage>
</organism>
<dbReference type="EMBL" id="CALNXI010002733">
    <property type="protein sequence ID" value="CAH3190352.1"/>
    <property type="molecule type" value="Genomic_DNA"/>
</dbReference>
<evidence type="ECO:0008006" key="3">
    <source>
        <dbReference type="Google" id="ProtNLM"/>
    </source>
</evidence>
<evidence type="ECO:0000313" key="2">
    <source>
        <dbReference type="Proteomes" id="UP001159427"/>
    </source>
</evidence>
<reference evidence="1 2" key="1">
    <citation type="submission" date="2022-05" db="EMBL/GenBank/DDBJ databases">
        <authorList>
            <consortium name="Genoscope - CEA"/>
            <person name="William W."/>
        </authorList>
    </citation>
    <scope>NUCLEOTIDE SEQUENCE [LARGE SCALE GENOMIC DNA]</scope>
</reference>
<sequence length="192" mass="22409">MPLHVQKSTMDIYADDTTLSLSSNWKTLPLLNQSLSQDLSEVERWARENKMYMKMQKTKAFTVWTSYNKEVLERILRMQKRAARIILEAQRTSRTVTLLSNLSWIPFYNEAHIKRCELAFKRINGSQLPDYLSASLRKNSDVHSRNTRNCNANLLCPHHRNISEGGRAFAVRTVKDWNNLPRSLKTKKSEIL</sequence>
<protein>
    <recommendedName>
        <fullName evidence="3">Reverse transcriptase domain-containing protein</fullName>
    </recommendedName>
</protein>
<dbReference type="Proteomes" id="UP001159427">
    <property type="component" value="Unassembled WGS sequence"/>
</dbReference>
<proteinExistence type="predicted"/>
<comment type="caution">
    <text evidence="1">The sequence shown here is derived from an EMBL/GenBank/DDBJ whole genome shotgun (WGS) entry which is preliminary data.</text>
</comment>
<evidence type="ECO:0000313" key="1">
    <source>
        <dbReference type="EMBL" id="CAH3190352.1"/>
    </source>
</evidence>
<accession>A0ABN8SF88</accession>
<name>A0ABN8SF88_9CNID</name>